<reference evidence="1 2" key="1">
    <citation type="submission" date="2019-06" db="EMBL/GenBank/DDBJ databases">
        <title>Metagenome assembled Genome of Spiribacter salinus SL48-SHIP from the microbial mat of Salt Lake 48 (Novosibirsk region, Russia).</title>
        <authorList>
            <person name="Shipova A."/>
            <person name="Rozanov A.S."/>
            <person name="Bryanskaya A.V."/>
            <person name="Peltek S.E."/>
        </authorList>
    </citation>
    <scope>NUCLEOTIDE SEQUENCE [LARGE SCALE GENOMIC DNA]</scope>
    <source>
        <strain evidence="1">SL48-SHIP-2</strain>
    </source>
</reference>
<name>A0A540VSV4_9GAMM</name>
<evidence type="ECO:0000313" key="2">
    <source>
        <dbReference type="Proteomes" id="UP000315400"/>
    </source>
</evidence>
<protein>
    <submittedName>
        <fullName evidence="1">Uncharacterized protein</fullName>
    </submittedName>
</protein>
<dbReference type="AlphaFoldDB" id="A0A540VSV4"/>
<accession>A0A540VSV4</accession>
<dbReference type="Proteomes" id="UP000315400">
    <property type="component" value="Unassembled WGS sequence"/>
</dbReference>
<organism evidence="1 2">
    <name type="scientific">Spiribacter salinus</name>
    <dbReference type="NCBI Taxonomy" id="1335746"/>
    <lineage>
        <taxon>Bacteria</taxon>
        <taxon>Pseudomonadati</taxon>
        <taxon>Pseudomonadota</taxon>
        <taxon>Gammaproteobacteria</taxon>
        <taxon>Chromatiales</taxon>
        <taxon>Ectothiorhodospiraceae</taxon>
        <taxon>Spiribacter</taxon>
    </lineage>
</organism>
<evidence type="ECO:0000313" key="1">
    <source>
        <dbReference type="EMBL" id="TQE99776.1"/>
    </source>
</evidence>
<gene>
    <name evidence="1" type="ORF">FKY71_06870</name>
</gene>
<dbReference type="EMBL" id="VIFK01000040">
    <property type="protein sequence ID" value="TQE99776.1"/>
    <property type="molecule type" value="Genomic_DNA"/>
</dbReference>
<comment type="caution">
    <text evidence="1">The sequence shown here is derived from an EMBL/GenBank/DDBJ whole genome shotgun (WGS) entry which is preliminary data.</text>
</comment>
<sequence length="62" mass="6878">MKIDANLRADLVPVNLTQNGLNIDRVARIMAQTTRRVQGFLWRLHQNAAGLDQGQPKLSGVP</sequence>
<proteinExistence type="predicted"/>